<gene>
    <name evidence="1" type="ORF">OU415_08500</name>
</gene>
<evidence type="ECO:0000313" key="1">
    <source>
        <dbReference type="EMBL" id="MDA3625474.1"/>
    </source>
</evidence>
<dbReference type="Proteomes" id="UP001210380">
    <property type="component" value="Unassembled WGS sequence"/>
</dbReference>
<dbReference type="RefSeq" id="WP_270948052.1">
    <property type="nucleotide sequence ID" value="NZ_JAQGLA010000009.1"/>
</dbReference>
<sequence length="43" mass="4439">MLQIATDQVAHVLGCPVSWAGPAEDEHLVMGVHHGLESGTASS</sequence>
<dbReference type="EMBL" id="JAQGLA010000009">
    <property type="protein sequence ID" value="MDA3625474.1"/>
    <property type="molecule type" value="Genomic_DNA"/>
</dbReference>
<keyword evidence="2" id="KW-1185">Reference proteome</keyword>
<proteinExistence type="predicted"/>
<comment type="caution">
    <text evidence="1">The sequence shown here is derived from an EMBL/GenBank/DDBJ whole genome shotgun (WGS) entry which is preliminary data.</text>
</comment>
<reference evidence="1 2" key="1">
    <citation type="submission" date="2022-11" db="EMBL/GenBank/DDBJ databases">
        <title>Draft genome sequence of Saccharopolyspora sp. WRP15-2 isolated from rhizosphere soils of wild rice in Thailand.</title>
        <authorList>
            <person name="Duangmal K."/>
            <person name="Kammanee S."/>
            <person name="Muangham S."/>
        </authorList>
    </citation>
    <scope>NUCLEOTIDE SEQUENCE [LARGE SCALE GENOMIC DNA]</scope>
    <source>
        <strain evidence="1 2">WRP15-2</strain>
    </source>
</reference>
<name>A0ABT4UUW9_9PSEU</name>
<protein>
    <submittedName>
        <fullName evidence="1">Uncharacterized protein</fullName>
    </submittedName>
</protein>
<organism evidence="1 2">
    <name type="scientific">Saccharopolyspora oryzae</name>
    <dbReference type="NCBI Taxonomy" id="2997343"/>
    <lineage>
        <taxon>Bacteria</taxon>
        <taxon>Bacillati</taxon>
        <taxon>Actinomycetota</taxon>
        <taxon>Actinomycetes</taxon>
        <taxon>Pseudonocardiales</taxon>
        <taxon>Pseudonocardiaceae</taxon>
        <taxon>Saccharopolyspora</taxon>
    </lineage>
</organism>
<accession>A0ABT4UUW9</accession>
<evidence type="ECO:0000313" key="2">
    <source>
        <dbReference type="Proteomes" id="UP001210380"/>
    </source>
</evidence>